<dbReference type="GO" id="GO:0007165">
    <property type="term" value="P:signal transduction"/>
    <property type="evidence" value="ECO:0007669"/>
    <property type="project" value="UniProtKB-KW"/>
</dbReference>
<dbReference type="CDD" id="cd06225">
    <property type="entry name" value="HAMP"/>
    <property type="match status" value="1"/>
</dbReference>
<dbReference type="Gene3D" id="1.10.287.950">
    <property type="entry name" value="Methyl-accepting chemotaxis protein"/>
    <property type="match status" value="1"/>
</dbReference>
<dbReference type="EMBL" id="CP035282">
    <property type="protein sequence ID" value="QAT60758.1"/>
    <property type="molecule type" value="Genomic_DNA"/>
</dbReference>
<evidence type="ECO:0000259" key="11">
    <source>
        <dbReference type="PROSITE" id="PS50111"/>
    </source>
</evidence>
<dbReference type="OrthoDB" id="1704841at2"/>
<keyword evidence="2" id="KW-1003">Cell membrane</keyword>
<evidence type="ECO:0000256" key="10">
    <source>
        <dbReference type="SAM" id="Phobius"/>
    </source>
</evidence>
<sequence>MKIRTKRKGETKKIKTNNKNNDIKLAGGMGKKFKNLRKKSIKNQIVFLFLIFTIVPVIMNAILSYYFISNNVIENIKDSNVRLVSSLSDQIDSFIENTFNVIESSAETNDFISMDKTEGEIKLNSIIKRTENILSIHIYDMDGNPIMSTLGVDKVKNIKGESWFDTAKNGKRCVTDSYLEGKVPVVSLVSPLKNSVNVQDGIIIANINLKGLTDIVQKQKIGETGITYIVDSKGTIIAHPDYKEKVIERYNGISHKLQGAIDVLNEKNKNKNNDFYLNEKGKEVLGCFTKISSTGWGIILEQDKEEINGIVMSGFKGTIYSTIIILFIVIAISAYEAKKLSDPVEKLAVVAGKIGEGDLREKVKVDSENEIGQLERSFNAMVDSLYDVVLSAMDTSQNVKTSSNELLENADMVISAASEITGVIEEVSKGTEDQIKKVDNTTKEFLEISSIVKDIEKNFSYILNSSNNAYGNAKKGSSDVQETITSMNSISQKVVDSAQKMNVLKEYTNDINNTVSLINNISKQTNLLALNAAIEAARAGEAGKGFTVVAEEVRKLSEETDKASKNIVNVTNKIQYETDNVIKSMVDGVTEVEKGNKIIKRTSSTFESIMKGTEYVTVTVENFKKILEKLSEGIENVNSSIREVSKIAEETSAGTETVLASTEEQEAYLHSIKESVENLKSMSEDLAQILLKFKME</sequence>
<evidence type="ECO:0000313" key="14">
    <source>
        <dbReference type="Proteomes" id="UP000287969"/>
    </source>
</evidence>
<dbReference type="PANTHER" id="PTHR32089">
    <property type="entry name" value="METHYL-ACCEPTING CHEMOTAXIS PROTEIN MCPB"/>
    <property type="match status" value="1"/>
</dbReference>
<evidence type="ECO:0000256" key="7">
    <source>
        <dbReference type="ARBA" id="ARBA00023224"/>
    </source>
</evidence>
<keyword evidence="3" id="KW-0145">Chemotaxis</keyword>
<evidence type="ECO:0000256" key="2">
    <source>
        <dbReference type="ARBA" id="ARBA00022475"/>
    </source>
</evidence>
<dbReference type="GO" id="GO:0005886">
    <property type="term" value="C:plasma membrane"/>
    <property type="evidence" value="ECO:0007669"/>
    <property type="project" value="UniProtKB-SubCell"/>
</dbReference>
<dbReference type="InterPro" id="IPR003660">
    <property type="entry name" value="HAMP_dom"/>
</dbReference>
<evidence type="ECO:0000256" key="1">
    <source>
        <dbReference type="ARBA" id="ARBA00004651"/>
    </source>
</evidence>
<name>A0A410QA36_9FIRM</name>
<dbReference type="Proteomes" id="UP000287969">
    <property type="component" value="Chromosome"/>
</dbReference>
<evidence type="ECO:0000256" key="9">
    <source>
        <dbReference type="PROSITE-ProRule" id="PRU00284"/>
    </source>
</evidence>
<dbReference type="GO" id="GO:0006935">
    <property type="term" value="P:chemotaxis"/>
    <property type="evidence" value="ECO:0007669"/>
    <property type="project" value="UniProtKB-KW"/>
</dbReference>
<dbReference type="SMART" id="SM00283">
    <property type="entry name" value="MA"/>
    <property type="match status" value="1"/>
</dbReference>
<dbReference type="CDD" id="cd11386">
    <property type="entry name" value="MCP_signal"/>
    <property type="match status" value="1"/>
</dbReference>
<keyword evidence="6 10" id="KW-0472">Membrane</keyword>
<dbReference type="PANTHER" id="PTHR32089:SF112">
    <property type="entry name" value="LYSOZYME-LIKE PROTEIN-RELATED"/>
    <property type="match status" value="1"/>
</dbReference>
<dbReference type="Pfam" id="PF02743">
    <property type="entry name" value="dCache_1"/>
    <property type="match status" value="1"/>
</dbReference>
<evidence type="ECO:0000259" key="12">
    <source>
        <dbReference type="PROSITE" id="PS50885"/>
    </source>
</evidence>
<evidence type="ECO:0000256" key="4">
    <source>
        <dbReference type="ARBA" id="ARBA00022692"/>
    </source>
</evidence>
<evidence type="ECO:0000256" key="6">
    <source>
        <dbReference type="ARBA" id="ARBA00023136"/>
    </source>
</evidence>
<dbReference type="AlphaFoldDB" id="A0A410QA36"/>
<dbReference type="PROSITE" id="PS50111">
    <property type="entry name" value="CHEMOTAXIS_TRANSDUC_2"/>
    <property type="match status" value="1"/>
</dbReference>
<feature type="domain" description="HAMP" evidence="12">
    <location>
        <begin position="338"/>
        <end position="390"/>
    </location>
</feature>
<dbReference type="InterPro" id="IPR004089">
    <property type="entry name" value="MCPsignal_dom"/>
</dbReference>
<keyword evidence="5 10" id="KW-1133">Transmembrane helix</keyword>
<accession>A0A410QA36</accession>
<dbReference type="CDD" id="cd18773">
    <property type="entry name" value="PDC1_HK_sensor"/>
    <property type="match status" value="1"/>
</dbReference>
<keyword evidence="7 9" id="KW-0807">Transducer</keyword>
<dbReference type="SUPFAM" id="SSF58104">
    <property type="entry name" value="Methyl-accepting chemotaxis protein (MCP) signaling domain"/>
    <property type="match status" value="1"/>
</dbReference>
<feature type="domain" description="Methyl-accepting transducer" evidence="11">
    <location>
        <begin position="409"/>
        <end position="645"/>
    </location>
</feature>
<organism evidence="13 14">
    <name type="scientific">Acidilutibacter cellobiosedens</name>
    <dbReference type="NCBI Taxonomy" id="2507161"/>
    <lineage>
        <taxon>Bacteria</taxon>
        <taxon>Bacillati</taxon>
        <taxon>Bacillota</taxon>
        <taxon>Tissierellia</taxon>
        <taxon>Tissierellales</taxon>
        <taxon>Acidilutibacteraceae</taxon>
        <taxon>Acidilutibacter</taxon>
    </lineage>
</organism>
<evidence type="ECO:0000256" key="5">
    <source>
        <dbReference type="ARBA" id="ARBA00022989"/>
    </source>
</evidence>
<feature type="transmembrane region" description="Helical" evidence="10">
    <location>
        <begin position="45"/>
        <end position="68"/>
    </location>
</feature>
<dbReference type="CDD" id="cd12912">
    <property type="entry name" value="PDC2_MCP_like"/>
    <property type="match status" value="1"/>
</dbReference>
<reference evidence="14" key="1">
    <citation type="submission" date="2019-01" db="EMBL/GenBank/DDBJ databases">
        <title>Draft genomes of a novel of Sporanaerobacter strains.</title>
        <authorList>
            <person name="Ma S."/>
        </authorList>
    </citation>
    <scope>NUCLEOTIDE SEQUENCE [LARGE SCALE GENOMIC DNA]</scope>
    <source>
        <strain evidence="14">NJN-17</strain>
    </source>
</reference>
<comment type="similarity">
    <text evidence="8">Belongs to the methyl-accepting chemotaxis (MCP) protein family.</text>
</comment>
<comment type="subcellular location">
    <subcellularLocation>
        <location evidence="1">Cell membrane</location>
        <topology evidence="1">Multi-pass membrane protein</topology>
    </subcellularLocation>
</comment>
<dbReference type="KEGG" id="spoa:EQM13_03765"/>
<gene>
    <name evidence="13" type="ORF">EQM13_03765</name>
</gene>
<dbReference type="Pfam" id="PF00672">
    <property type="entry name" value="HAMP"/>
    <property type="match status" value="1"/>
</dbReference>
<dbReference type="Gene3D" id="6.10.340.10">
    <property type="match status" value="1"/>
</dbReference>
<evidence type="ECO:0000256" key="8">
    <source>
        <dbReference type="ARBA" id="ARBA00029447"/>
    </source>
</evidence>
<evidence type="ECO:0000256" key="3">
    <source>
        <dbReference type="ARBA" id="ARBA00022500"/>
    </source>
</evidence>
<dbReference type="PROSITE" id="PS50885">
    <property type="entry name" value="HAMP"/>
    <property type="match status" value="1"/>
</dbReference>
<dbReference type="RefSeq" id="WP_128752001.1">
    <property type="nucleotide sequence ID" value="NZ_CP035282.1"/>
</dbReference>
<dbReference type="InterPro" id="IPR033479">
    <property type="entry name" value="dCache_1"/>
</dbReference>
<evidence type="ECO:0000313" key="13">
    <source>
        <dbReference type="EMBL" id="QAT60758.1"/>
    </source>
</evidence>
<keyword evidence="4 10" id="KW-0812">Transmembrane</keyword>
<dbReference type="SMART" id="SM00304">
    <property type="entry name" value="HAMP"/>
    <property type="match status" value="1"/>
</dbReference>
<dbReference type="Gene3D" id="3.30.450.20">
    <property type="entry name" value="PAS domain"/>
    <property type="match status" value="1"/>
</dbReference>
<proteinExistence type="inferred from homology"/>
<dbReference type="Pfam" id="PF00015">
    <property type="entry name" value="MCPsignal"/>
    <property type="match status" value="1"/>
</dbReference>
<protein>
    <submittedName>
        <fullName evidence="13">Methyl-accepting chemotaxis protein</fullName>
    </submittedName>
</protein>
<keyword evidence="14" id="KW-1185">Reference proteome</keyword>